<dbReference type="AlphaFoldDB" id="A0A3B1ALF3"/>
<evidence type="ECO:0000256" key="1">
    <source>
        <dbReference type="SAM" id="Phobius"/>
    </source>
</evidence>
<reference evidence="2" key="1">
    <citation type="submission" date="2018-06" db="EMBL/GenBank/DDBJ databases">
        <authorList>
            <person name="Zhirakovskaya E."/>
        </authorList>
    </citation>
    <scope>NUCLEOTIDE SEQUENCE</scope>
</reference>
<gene>
    <name evidence="2" type="ORF">MNBD_ALPHA03-981</name>
</gene>
<keyword evidence="1" id="KW-0472">Membrane</keyword>
<organism evidence="2">
    <name type="scientific">hydrothermal vent metagenome</name>
    <dbReference type="NCBI Taxonomy" id="652676"/>
    <lineage>
        <taxon>unclassified sequences</taxon>
        <taxon>metagenomes</taxon>
        <taxon>ecological metagenomes</taxon>
    </lineage>
</organism>
<evidence type="ECO:0000313" key="2">
    <source>
        <dbReference type="EMBL" id="VAX04582.1"/>
    </source>
</evidence>
<keyword evidence="1" id="KW-0812">Transmembrane</keyword>
<dbReference type="EMBL" id="UOFW01000098">
    <property type="protein sequence ID" value="VAX04582.1"/>
    <property type="molecule type" value="Genomic_DNA"/>
</dbReference>
<keyword evidence="1" id="KW-1133">Transmembrane helix</keyword>
<protein>
    <submittedName>
        <fullName evidence="2">Uncharacterized protein</fullName>
    </submittedName>
</protein>
<feature type="transmembrane region" description="Helical" evidence="1">
    <location>
        <begin position="7"/>
        <end position="25"/>
    </location>
</feature>
<accession>A0A3B1ALF3</accession>
<sequence>MSKILESLPLTIVAGIVLTVVMVFATNQLESMNQSGPEKAISDLQKKIN</sequence>
<proteinExistence type="predicted"/>
<name>A0A3B1ALF3_9ZZZZ</name>